<evidence type="ECO:0000313" key="2">
    <source>
        <dbReference type="EMBL" id="GAA1914955.1"/>
    </source>
</evidence>
<dbReference type="InterPro" id="IPR010982">
    <property type="entry name" value="Lambda_DNA-bd_dom_sf"/>
</dbReference>
<organism evidence="2 3">
    <name type="scientific">Microbacterium aoyamense</name>
    <dbReference type="NCBI Taxonomy" id="344166"/>
    <lineage>
        <taxon>Bacteria</taxon>
        <taxon>Bacillati</taxon>
        <taxon>Actinomycetota</taxon>
        <taxon>Actinomycetes</taxon>
        <taxon>Micrococcales</taxon>
        <taxon>Microbacteriaceae</taxon>
        <taxon>Microbacterium</taxon>
    </lineage>
</organism>
<reference evidence="3" key="1">
    <citation type="journal article" date="2019" name="Int. J. Syst. Evol. Microbiol.">
        <title>The Global Catalogue of Microorganisms (GCM) 10K type strain sequencing project: providing services to taxonomists for standard genome sequencing and annotation.</title>
        <authorList>
            <consortium name="The Broad Institute Genomics Platform"/>
            <consortium name="The Broad Institute Genome Sequencing Center for Infectious Disease"/>
            <person name="Wu L."/>
            <person name="Ma J."/>
        </authorList>
    </citation>
    <scope>NUCLEOTIDE SEQUENCE [LARGE SCALE GENOMIC DNA]</scope>
    <source>
        <strain evidence="3">JCM 14900</strain>
    </source>
</reference>
<proteinExistence type="predicted"/>
<dbReference type="SUPFAM" id="SSF47413">
    <property type="entry name" value="lambda repressor-like DNA-binding domains"/>
    <property type="match status" value="1"/>
</dbReference>
<dbReference type="Proteomes" id="UP001501343">
    <property type="component" value="Unassembled WGS sequence"/>
</dbReference>
<evidence type="ECO:0008006" key="4">
    <source>
        <dbReference type="Google" id="ProtNLM"/>
    </source>
</evidence>
<dbReference type="EMBL" id="BAAAOF010000002">
    <property type="protein sequence ID" value="GAA1914955.1"/>
    <property type="molecule type" value="Genomic_DNA"/>
</dbReference>
<sequence length="126" mass="13692">MAMADKFPPMSDFAVAFSAEFRGFMKANKVTGAELATRLGRNEGYVSERSNGKRAVDTNDVDALASLVSGWSGKDLMYELARRTRAALETPNNVVAVDFTVPASGENAMAAHRRSKRDDGHLPEEP</sequence>
<feature type="compositionally biased region" description="Basic and acidic residues" evidence="1">
    <location>
        <begin position="116"/>
        <end position="126"/>
    </location>
</feature>
<evidence type="ECO:0000313" key="3">
    <source>
        <dbReference type="Proteomes" id="UP001501343"/>
    </source>
</evidence>
<name>A0ABP5AL21_9MICO</name>
<comment type="caution">
    <text evidence="2">The sequence shown here is derived from an EMBL/GenBank/DDBJ whole genome shotgun (WGS) entry which is preliminary data.</text>
</comment>
<gene>
    <name evidence="2" type="ORF">GCM10009775_04240</name>
</gene>
<accession>A0ABP5AL21</accession>
<feature type="region of interest" description="Disordered" evidence="1">
    <location>
        <begin position="106"/>
        <end position="126"/>
    </location>
</feature>
<evidence type="ECO:0000256" key="1">
    <source>
        <dbReference type="SAM" id="MobiDB-lite"/>
    </source>
</evidence>
<keyword evidence="3" id="KW-1185">Reference proteome</keyword>
<protein>
    <recommendedName>
        <fullName evidence="4">HTH cro/C1-type domain-containing protein</fullName>
    </recommendedName>
</protein>